<gene>
    <name evidence="1" type="ORF">PAXRUDRAFT_592379</name>
</gene>
<organism evidence="1 2">
    <name type="scientific">Paxillus rubicundulus Ve08.2h10</name>
    <dbReference type="NCBI Taxonomy" id="930991"/>
    <lineage>
        <taxon>Eukaryota</taxon>
        <taxon>Fungi</taxon>
        <taxon>Dikarya</taxon>
        <taxon>Basidiomycota</taxon>
        <taxon>Agaricomycotina</taxon>
        <taxon>Agaricomycetes</taxon>
        <taxon>Agaricomycetidae</taxon>
        <taxon>Boletales</taxon>
        <taxon>Paxilineae</taxon>
        <taxon>Paxillaceae</taxon>
        <taxon>Paxillus</taxon>
    </lineage>
</organism>
<keyword evidence="2" id="KW-1185">Reference proteome</keyword>
<accession>A0A0D0D5W2</accession>
<dbReference type="AlphaFoldDB" id="A0A0D0D5W2"/>
<dbReference type="HOGENOM" id="CLU_1548106_0_0_1"/>
<evidence type="ECO:0000313" key="2">
    <source>
        <dbReference type="Proteomes" id="UP000054538"/>
    </source>
</evidence>
<dbReference type="Proteomes" id="UP000054538">
    <property type="component" value="Unassembled WGS sequence"/>
</dbReference>
<evidence type="ECO:0000313" key="1">
    <source>
        <dbReference type="EMBL" id="KIK92127.1"/>
    </source>
</evidence>
<sequence>MWSSMGIRRCAAQGTHPLGVDRCFVQGRSYRGYASCDREAPSIFQVSTPATRTSCGTCRLSMSYLLRRMPQDSHHRLSPAIRLSGLGCNSTGLVAGVLDVRRTHLRCAIMANQRLGFPLVLQVPVAHVAQDISCDLHVLINQISRNHTSRPMEVGLFLARDILCTLKIRFEFQ</sequence>
<dbReference type="EMBL" id="KN825311">
    <property type="protein sequence ID" value="KIK92127.1"/>
    <property type="molecule type" value="Genomic_DNA"/>
</dbReference>
<dbReference type="InParanoid" id="A0A0D0D5W2"/>
<reference evidence="1 2" key="1">
    <citation type="submission" date="2014-04" db="EMBL/GenBank/DDBJ databases">
        <authorList>
            <consortium name="DOE Joint Genome Institute"/>
            <person name="Kuo A."/>
            <person name="Kohler A."/>
            <person name="Jargeat P."/>
            <person name="Nagy L.G."/>
            <person name="Floudas D."/>
            <person name="Copeland A."/>
            <person name="Barry K.W."/>
            <person name="Cichocki N."/>
            <person name="Veneault-Fourrey C."/>
            <person name="LaButti K."/>
            <person name="Lindquist E.A."/>
            <person name="Lipzen A."/>
            <person name="Lundell T."/>
            <person name="Morin E."/>
            <person name="Murat C."/>
            <person name="Sun H."/>
            <person name="Tunlid A."/>
            <person name="Henrissat B."/>
            <person name="Grigoriev I.V."/>
            <person name="Hibbett D.S."/>
            <person name="Martin F."/>
            <person name="Nordberg H.P."/>
            <person name="Cantor M.N."/>
            <person name="Hua S.X."/>
        </authorList>
    </citation>
    <scope>NUCLEOTIDE SEQUENCE [LARGE SCALE GENOMIC DNA]</scope>
    <source>
        <strain evidence="1 2">Ve08.2h10</strain>
    </source>
</reference>
<protein>
    <submittedName>
        <fullName evidence="1">Unplaced genomic scaffold scaffold_489, whole genome shotgun sequence</fullName>
    </submittedName>
</protein>
<proteinExistence type="predicted"/>
<reference evidence="2" key="2">
    <citation type="submission" date="2015-01" db="EMBL/GenBank/DDBJ databases">
        <title>Evolutionary Origins and Diversification of the Mycorrhizal Mutualists.</title>
        <authorList>
            <consortium name="DOE Joint Genome Institute"/>
            <consortium name="Mycorrhizal Genomics Consortium"/>
            <person name="Kohler A."/>
            <person name="Kuo A."/>
            <person name="Nagy L.G."/>
            <person name="Floudas D."/>
            <person name="Copeland A."/>
            <person name="Barry K.W."/>
            <person name="Cichocki N."/>
            <person name="Veneault-Fourrey C."/>
            <person name="LaButti K."/>
            <person name="Lindquist E.A."/>
            <person name="Lipzen A."/>
            <person name="Lundell T."/>
            <person name="Morin E."/>
            <person name="Murat C."/>
            <person name="Riley R."/>
            <person name="Ohm R."/>
            <person name="Sun H."/>
            <person name="Tunlid A."/>
            <person name="Henrissat B."/>
            <person name="Grigoriev I.V."/>
            <person name="Hibbett D.S."/>
            <person name="Martin F."/>
        </authorList>
    </citation>
    <scope>NUCLEOTIDE SEQUENCE [LARGE SCALE GENOMIC DNA]</scope>
    <source>
        <strain evidence="2">Ve08.2h10</strain>
    </source>
</reference>
<name>A0A0D0D5W2_9AGAM</name>